<comment type="pathway">
    <text evidence="3 11">Cofactor biosynthesis; biotin biosynthesis.</text>
</comment>
<organism evidence="13 14">
    <name type="scientific">Thermodesulfitimonas autotrophica</name>
    <dbReference type="NCBI Taxonomy" id="1894989"/>
    <lineage>
        <taxon>Bacteria</taxon>
        <taxon>Bacillati</taxon>
        <taxon>Bacillota</taxon>
        <taxon>Clostridia</taxon>
        <taxon>Thermoanaerobacterales</taxon>
        <taxon>Thermoanaerobacteraceae</taxon>
        <taxon>Thermodesulfitimonas</taxon>
    </lineage>
</organism>
<dbReference type="InterPro" id="IPR050087">
    <property type="entry name" value="AON_synthase_class-II"/>
</dbReference>
<dbReference type="Gene3D" id="3.40.640.10">
    <property type="entry name" value="Type I PLP-dependent aspartate aminotransferase-like (Major domain)"/>
    <property type="match status" value="1"/>
</dbReference>
<sequence>MDWLQGFLHGTLEELELARLKRQLTPLIPVGPVRALWEGREVVLFCSNNYLGLTHDPRVIARAQEALTKYGAGSGAARLVSGHTPLHQALEEALARFKGAARALLFPTGYTANIAVLSALVGRHDIVFCDRLCHASLLDGVLLSGAKLVRFQHNDPVSLRRLLAAHPGRRRFVVTEGVFSMDGDMAPLRELVALAEEFSLVVVVDDAHGTGTVGPGGRGVLAAQGISPEKVILTGTLSKALGSLGGFVAGPAVLIEYLTNRARPFIFTTALPPASVASAIAAIEILEAEPELVERLAENARLMREGLTALGISVPGETPILPLILGTPEKARRAQEYLLARGYYVPAIRPPTVPPGTARLRITVSAAHTKEEIAGFLAALREALAAA</sequence>
<dbReference type="EMBL" id="RKRE01000002">
    <property type="protein sequence ID" value="RPF46954.1"/>
    <property type="molecule type" value="Genomic_DNA"/>
</dbReference>
<feature type="modified residue" description="N6-(pyridoxal phosphate)lysine" evidence="10">
    <location>
        <position position="239"/>
    </location>
</feature>
<evidence type="ECO:0000256" key="5">
    <source>
        <dbReference type="ARBA" id="ARBA00011738"/>
    </source>
</evidence>
<comment type="function">
    <text evidence="2 11">Catalyzes the decarboxylative condensation of pimeloyl-[acyl-carrier protein] and L-alanine to produce 8-amino-7-oxononanoate (AON), [acyl-carrier protein], and carbon dioxide.</text>
</comment>
<evidence type="ECO:0000256" key="10">
    <source>
        <dbReference type="PIRSR" id="PIRSR604723-51"/>
    </source>
</evidence>
<comment type="similarity">
    <text evidence="4 11">Belongs to the class-II pyridoxal-phosphate-dependent aminotransferase family. BioF subfamily.</text>
</comment>
<dbReference type="GO" id="GO:0030170">
    <property type="term" value="F:pyridoxal phosphate binding"/>
    <property type="evidence" value="ECO:0007669"/>
    <property type="project" value="InterPro"/>
</dbReference>
<dbReference type="PANTHER" id="PTHR13693:SF100">
    <property type="entry name" value="8-AMINO-7-OXONONANOATE SYNTHASE"/>
    <property type="match status" value="1"/>
</dbReference>
<comment type="caution">
    <text evidence="13">The sequence shown here is derived from an EMBL/GenBank/DDBJ whole genome shotgun (WGS) entry which is preliminary data.</text>
</comment>
<evidence type="ECO:0000256" key="11">
    <source>
        <dbReference type="RuleBase" id="RU003693"/>
    </source>
</evidence>
<dbReference type="EC" id="2.3.1.47" evidence="11"/>
<reference evidence="13 14" key="1">
    <citation type="submission" date="2018-11" db="EMBL/GenBank/DDBJ databases">
        <title>Genomic Encyclopedia of Type Strains, Phase IV (KMG-IV): sequencing the most valuable type-strain genomes for metagenomic binning, comparative biology and taxonomic classification.</title>
        <authorList>
            <person name="Goeker M."/>
        </authorList>
    </citation>
    <scope>NUCLEOTIDE SEQUENCE [LARGE SCALE GENOMIC DNA]</scope>
    <source>
        <strain evidence="13 14">DSM 102936</strain>
    </source>
</reference>
<accession>A0A3N5AQ07</accession>
<evidence type="ECO:0000313" key="14">
    <source>
        <dbReference type="Proteomes" id="UP000282654"/>
    </source>
</evidence>
<protein>
    <recommendedName>
        <fullName evidence="11">8-amino-7-ketopelargonate synthase</fullName>
        <ecNumber evidence="11">2.3.1.47</ecNumber>
    </recommendedName>
</protein>
<dbReference type="NCBIfam" id="TIGR00858">
    <property type="entry name" value="bioF"/>
    <property type="match status" value="1"/>
</dbReference>
<dbReference type="InterPro" id="IPR015421">
    <property type="entry name" value="PyrdxlP-dep_Trfase_major"/>
</dbReference>
<name>A0A3N5AQ07_9THEO</name>
<evidence type="ECO:0000256" key="4">
    <source>
        <dbReference type="ARBA" id="ARBA00010008"/>
    </source>
</evidence>
<evidence type="ECO:0000256" key="9">
    <source>
        <dbReference type="ARBA" id="ARBA00047715"/>
    </source>
</evidence>
<comment type="catalytic activity">
    <reaction evidence="9 11">
        <text>6-carboxyhexanoyl-[ACP] + L-alanine + H(+) = (8S)-8-amino-7-oxononanoate + holo-[ACP] + CO2</text>
        <dbReference type="Rhea" id="RHEA:42288"/>
        <dbReference type="Rhea" id="RHEA-COMP:9685"/>
        <dbReference type="Rhea" id="RHEA-COMP:9955"/>
        <dbReference type="ChEBI" id="CHEBI:15378"/>
        <dbReference type="ChEBI" id="CHEBI:16526"/>
        <dbReference type="ChEBI" id="CHEBI:57972"/>
        <dbReference type="ChEBI" id="CHEBI:64479"/>
        <dbReference type="ChEBI" id="CHEBI:78846"/>
        <dbReference type="ChEBI" id="CHEBI:149468"/>
        <dbReference type="EC" id="2.3.1.47"/>
    </reaction>
</comment>
<evidence type="ECO:0000256" key="7">
    <source>
        <dbReference type="ARBA" id="ARBA00022756"/>
    </source>
</evidence>
<dbReference type="UniPathway" id="UPA00078"/>
<dbReference type="InterPro" id="IPR004723">
    <property type="entry name" value="AONS_Archaea/Proteobacteria"/>
</dbReference>
<evidence type="ECO:0000256" key="3">
    <source>
        <dbReference type="ARBA" id="ARBA00004746"/>
    </source>
</evidence>
<dbReference type="GO" id="GO:0009102">
    <property type="term" value="P:biotin biosynthetic process"/>
    <property type="evidence" value="ECO:0007669"/>
    <property type="project" value="UniProtKB-UniRule"/>
</dbReference>
<dbReference type="Pfam" id="PF00155">
    <property type="entry name" value="Aminotran_1_2"/>
    <property type="match status" value="1"/>
</dbReference>
<evidence type="ECO:0000259" key="12">
    <source>
        <dbReference type="Pfam" id="PF00155"/>
    </source>
</evidence>
<evidence type="ECO:0000256" key="1">
    <source>
        <dbReference type="ARBA" id="ARBA00001933"/>
    </source>
</evidence>
<dbReference type="Proteomes" id="UP000282654">
    <property type="component" value="Unassembled WGS sequence"/>
</dbReference>
<keyword evidence="6 11" id="KW-0808">Transferase</keyword>
<dbReference type="InterPro" id="IPR015422">
    <property type="entry name" value="PyrdxlP-dep_Trfase_small"/>
</dbReference>
<dbReference type="PANTHER" id="PTHR13693">
    <property type="entry name" value="CLASS II AMINOTRANSFERASE/8-AMINO-7-OXONONANOATE SYNTHASE"/>
    <property type="match status" value="1"/>
</dbReference>
<keyword evidence="8 10" id="KW-0663">Pyridoxal phosphate</keyword>
<dbReference type="PROSITE" id="PS00599">
    <property type="entry name" value="AA_TRANSFER_CLASS_2"/>
    <property type="match status" value="1"/>
</dbReference>
<dbReference type="SUPFAM" id="SSF53383">
    <property type="entry name" value="PLP-dependent transferases"/>
    <property type="match status" value="1"/>
</dbReference>
<keyword evidence="7" id="KW-0093">Biotin biosynthesis</keyword>
<dbReference type="InterPro" id="IPR001917">
    <property type="entry name" value="Aminotrans_II_pyridoxalP_BS"/>
</dbReference>
<dbReference type="RefSeq" id="WP_245963087.1">
    <property type="nucleotide sequence ID" value="NZ_RKRE01000002.1"/>
</dbReference>
<comment type="subunit">
    <text evidence="5 11">Homodimer.</text>
</comment>
<dbReference type="CDD" id="cd06454">
    <property type="entry name" value="KBL_like"/>
    <property type="match status" value="1"/>
</dbReference>
<evidence type="ECO:0000313" key="13">
    <source>
        <dbReference type="EMBL" id="RPF46954.1"/>
    </source>
</evidence>
<dbReference type="GO" id="GO:0008710">
    <property type="term" value="F:8-amino-7-oxononanoate synthase activity"/>
    <property type="evidence" value="ECO:0007669"/>
    <property type="project" value="UniProtKB-UniRule"/>
</dbReference>
<evidence type="ECO:0000256" key="8">
    <source>
        <dbReference type="ARBA" id="ARBA00022898"/>
    </source>
</evidence>
<evidence type="ECO:0000256" key="6">
    <source>
        <dbReference type="ARBA" id="ARBA00022679"/>
    </source>
</evidence>
<gene>
    <name evidence="13" type="ORF">EDD75_1216</name>
</gene>
<dbReference type="InterPro" id="IPR015424">
    <property type="entry name" value="PyrdxlP-dep_Trfase"/>
</dbReference>
<dbReference type="AlphaFoldDB" id="A0A3N5AQ07"/>
<feature type="domain" description="Aminotransferase class I/classII large" evidence="12">
    <location>
        <begin position="41"/>
        <end position="380"/>
    </location>
</feature>
<comment type="cofactor">
    <cofactor evidence="1 10 11">
        <name>pyridoxal 5'-phosphate</name>
        <dbReference type="ChEBI" id="CHEBI:597326"/>
    </cofactor>
</comment>
<dbReference type="InterPro" id="IPR004839">
    <property type="entry name" value="Aminotransferase_I/II_large"/>
</dbReference>
<dbReference type="Gene3D" id="3.90.1150.10">
    <property type="entry name" value="Aspartate Aminotransferase, domain 1"/>
    <property type="match status" value="1"/>
</dbReference>
<keyword evidence="14" id="KW-1185">Reference proteome</keyword>
<proteinExistence type="inferred from homology"/>
<evidence type="ECO:0000256" key="2">
    <source>
        <dbReference type="ARBA" id="ARBA00002513"/>
    </source>
</evidence>